<comment type="caution">
    <text evidence="2">The sequence shown here is derived from an EMBL/GenBank/DDBJ whole genome shotgun (WGS) entry which is preliminary data.</text>
</comment>
<protein>
    <recommendedName>
        <fullName evidence="4">DUF2178 domain-containing protein</fullName>
    </recommendedName>
</protein>
<organism evidence="2 3">
    <name type="scientific">Zhihengliuella salsuginis</name>
    <dbReference type="NCBI Taxonomy" id="578222"/>
    <lineage>
        <taxon>Bacteria</taxon>
        <taxon>Bacillati</taxon>
        <taxon>Actinomycetota</taxon>
        <taxon>Actinomycetes</taxon>
        <taxon>Micrococcales</taxon>
        <taxon>Micrococcaceae</taxon>
        <taxon>Zhihengliuella</taxon>
    </lineage>
</organism>
<reference evidence="3" key="1">
    <citation type="journal article" date="2019" name="Int. J. Syst. Evol. Microbiol.">
        <title>The Global Catalogue of Microorganisms (GCM) 10K type strain sequencing project: providing services to taxonomists for standard genome sequencing and annotation.</title>
        <authorList>
            <consortium name="The Broad Institute Genomics Platform"/>
            <consortium name="The Broad Institute Genome Sequencing Center for Infectious Disease"/>
            <person name="Wu L."/>
            <person name="Ma J."/>
        </authorList>
    </citation>
    <scope>NUCLEOTIDE SEQUENCE [LARGE SCALE GENOMIC DNA]</scope>
    <source>
        <strain evidence="3">KCTC 19466</strain>
    </source>
</reference>
<evidence type="ECO:0000313" key="2">
    <source>
        <dbReference type="EMBL" id="GHC99444.1"/>
    </source>
</evidence>
<proteinExistence type="predicted"/>
<name>A0ABQ3GB17_9MICC</name>
<dbReference type="EMBL" id="BMXK01000001">
    <property type="protein sequence ID" value="GHC99444.1"/>
    <property type="molecule type" value="Genomic_DNA"/>
</dbReference>
<sequence length="120" mass="12877">MPEQAYRTLSAFCLAGVLAGIAARPSLGWGGALTGIVACVVVILVVKPRDPEQRRIYLRPGENIGRWALFLPVCGSLSTLIGGFTEGSTNFAVSILLFVGYMAAGQRYFLAVEEADRRAE</sequence>
<keyword evidence="3" id="KW-1185">Reference proteome</keyword>
<evidence type="ECO:0008006" key="4">
    <source>
        <dbReference type="Google" id="ProtNLM"/>
    </source>
</evidence>
<feature type="transmembrane region" description="Helical" evidence="1">
    <location>
        <begin position="67"/>
        <end position="85"/>
    </location>
</feature>
<evidence type="ECO:0000313" key="3">
    <source>
        <dbReference type="Proteomes" id="UP000642819"/>
    </source>
</evidence>
<keyword evidence="1" id="KW-0812">Transmembrane</keyword>
<keyword evidence="1" id="KW-0472">Membrane</keyword>
<accession>A0ABQ3GB17</accession>
<evidence type="ECO:0000256" key="1">
    <source>
        <dbReference type="SAM" id="Phobius"/>
    </source>
</evidence>
<dbReference type="RefSeq" id="WP_189348203.1">
    <property type="nucleotide sequence ID" value="NZ_BMXK01000001.1"/>
</dbReference>
<keyword evidence="1" id="KW-1133">Transmembrane helix</keyword>
<feature type="transmembrane region" description="Helical" evidence="1">
    <location>
        <begin position="91"/>
        <end position="110"/>
    </location>
</feature>
<feature type="transmembrane region" description="Helical" evidence="1">
    <location>
        <begin position="29"/>
        <end position="46"/>
    </location>
</feature>
<gene>
    <name evidence="2" type="ORF">GCM10008096_01590</name>
</gene>
<dbReference type="Proteomes" id="UP000642819">
    <property type="component" value="Unassembled WGS sequence"/>
</dbReference>